<dbReference type="EMBL" id="JBBNAF010000011">
    <property type="protein sequence ID" value="KAK9098562.1"/>
    <property type="molecule type" value="Genomic_DNA"/>
</dbReference>
<name>A0AAP0HV06_9MAGN</name>
<evidence type="ECO:0000313" key="3">
    <source>
        <dbReference type="Proteomes" id="UP001420932"/>
    </source>
</evidence>
<keyword evidence="3" id="KW-1185">Reference proteome</keyword>
<keyword evidence="1" id="KW-0472">Membrane</keyword>
<gene>
    <name evidence="2" type="ORF">Syun_025607</name>
</gene>
<reference evidence="2 3" key="1">
    <citation type="submission" date="2024-01" db="EMBL/GenBank/DDBJ databases">
        <title>Genome assemblies of Stephania.</title>
        <authorList>
            <person name="Yang L."/>
        </authorList>
    </citation>
    <scope>NUCLEOTIDE SEQUENCE [LARGE SCALE GENOMIC DNA]</scope>
    <source>
        <strain evidence="2">YNDBR</strain>
        <tissue evidence="2">Leaf</tissue>
    </source>
</reference>
<evidence type="ECO:0000256" key="1">
    <source>
        <dbReference type="SAM" id="Phobius"/>
    </source>
</evidence>
<proteinExistence type="predicted"/>
<sequence length="83" mass="9323">MVEVVHHNAVKSSIVLATSRIRFTFSSLICLSLEGIVAEDCDIDLERKAGDIKGLQRMCSWVSILGILSFIFFNHLLYVLILL</sequence>
<accession>A0AAP0HV06</accession>
<protein>
    <submittedName>
        <fullName evidence="2">Uncharacterized protein</fullName>
    </submittedName>
</protein>
<evidence type="ECO:0000313" key="2">
    <source>
        <dbReference type="EMBL" id="KAK9098562.1"/>
    </source>
</evidence>
<keyword evidence="1" id="KW-1133">Transmembrane helix</keyword>
<dbReference type="AlphaFoldDB" id="A0AAP0HV06"/>
<keyword evidence="1" id="KW-0812">Transmembrane</keyword>
<feature type="transmembrane region" description="Helical" evidence="1">
    <location>
        <begin position="58"/>
        <end position="81"/>
    </location>
</feature>
<comment type="caution">
    <text evidence="2">The sequence shown here is derived from an EMBL/GenBank/DDBJ whole genome shotgun (WGS) entry which is preliminary data.</text>
</comment>
<organism evidence="2 3">
    <name type="scientific">Stephania yunnanensis</name>
    <dbReference type="NCBI Taxonomy" id="152371"/>
    <lineage>
        <taxon>Eukaryota</taxon>
        <taxon>Viridiplantae</taxon>
        <taxon>Streptophyta</taxon>
        <taxon>Embryophyta</taxon>
        <taxon>Tracheophyta</taxon>
        <taxon>Spermatophyta</taxon>
        <taxon>Magnoliopsida</taxon>
        <taxon>Ranunculales</taxon>
        <taxon>Menispermaceae</taxon>
        <taxon>Menispermoideae</taxon>
        <taxon>Cissampelideae</taxon>
        <taxon>Stephania</taxon>
    </lineage>
</organism>
<dbReference type="Proteomes" id="UP001420932">
    <property type="component" value="Unassembled WGS sequence"/>
</dbReference>